<dbReference type="Gene3D" id="1.10.287.70">
    <property type="match status" value="1"/>
</dbReference>
<evidence type="ECO:0000256" key="4">
    <source>
        <dbReference type="ARBA" id="ARBA00022475"/>
    </source>
</evidence>
<dbReference type="SMART" id="SM00918">
    <property type="entry name" value="Lig_chan-Glu_bd"/>
    <property type="match status" value="1"/>
</dbReference>
<proteinExistence type="inferred from homology"/>
<feature type="binding site" evidence="13">
    <location>
        <position position="617"/>
    </location>
    <ligand>
        <name>L-glutamate</name>
        <dbReference type="ChEBI" id="CHEBI:29985"/>
    </ligand>
</feature>
<keyword evidence="11" id="KW-1071">Ligand-gated ion channel</keyword>
<evidence type="ECO:0000256" key="12">
    <source>
        <dbReference type="ARBA" id="ARBA00023303"/>
    </source>
</evidence>
<evidence type="ECO:0000256" key="17">
    <source>
        <dbReference type="SAM" id="Phobius"/>
    </source>
</evidence>
<evidence type="ECO:0000256" key="16">
    <source>
        <dbReference type="SAM" id="MobiDB-lite"/>
    </source>
</evidence>
<dbReference type="GO" id="GO:0015276">
    <property type="term" value="F:ligand-gated monoatomic ion channel activity"/>
    <property type="evidence" value="ECO:0007669"/>
    <property type="project" value="InterPro"/>
</dbReference>
<dbReference type="InterPro" id="IPR001508">
    <property type="entry name" value="Iono_Glu_rcpt_met"/>
</dbReference>
<dbReference type="Gene3D" id="3.40.190.10">
    <property type="entry name" value="Periplasmic binding protein-like II"/>
    <property type="match status" value="1"/>
</dbReference>
<feature type="transmembrane region" description="Helical" evidence="17">
    <location>
        <begin position="478"/>
        <end position="507"/>
    </location>
</feature>
<accession>A0A6J1MNS7</accession>
<feature type="region of interest" description="Disordered" evidence="16">
    <location>
        <begin position="803"/>
        <end position="882"/>
    </location>
</feature>
<dbReference type="InterPro" id="IPR001320">
    <property type="entry name" value="Iontro_rcpt_C"/>
</dbReference>
<feature type="binding site" evidence="13">
    <location>
        <position position="662"/>
    </location>
    <ligand>
        <name>L-glutamate</name>
        <dbReference type="ChEBI" id="CHEBI:29985"/>
    </ligand>
</feature>
<dbReference type="GO" id="GO:0038023">
    <property type="term" value="F:signaling receptor activity"/>
    <property type="evidence" value="ECO:0007669"/>
    <property type="project" value="InterPro"/>
</dbReference>
<dbReference type="GO" id="GO:0005886">
    <property type="term" value="C:plasma membrane"/>
    <property type="evidence" value="ECO:0007669"/>
    <property type="project" value="UniProtKB-SubCell"/>
</dbReference>
<feature type="binding site" evidence="13">
    <location>
        <position position="444"/>
    </location>
    <ligand>
        <name>L-glutamate</name>
        <dbReference type="ChEBI" id="CHEBI:29985"/>
    </ligand>
</feature>
<keyword evidence="20" id="KW-1185">Reference proteome</keyword>
<feature type="transmembrane region" description="Helical" evidence="17">
    <location>
        <begin position="745"/>
        <end position="767"/>
    </location>
</feature>
<gene>
    <name evidence="21" type="primary">LOC112044508</name>
</gene>
<evidence type="ECO:0000256" key="7">
    <source>
        <dbReference type="ARBA" id="ARBA00023065"/>
    </source>
</evidence>
<comment type="similarity">
    <text evidence="2">Belongs to the glutamate-gated ion channel (TC 1.A.10.1) family.</text>
</comment>
<feature type="non-terminal residue" evidence="21">
    <location>
        <position position="1"/>
    </location>
</feature>
<evidence type="ECO:0000259" key="19">
    <source>
        <dbReference type="SMART" id="SM00918"/>
    </source>
</evidence>
<evidence type="ECO:0000256" key="6">
    <source>
        <dbReference type="ARBA" id="ARBA00022989"/>
    </source>
</evidence>
<keyword evidence="6 17" id="KW-1133">Transmembrane helix</keyword>
<reference evidence="21" key="1">
    <citation type="submission" date="2025-08" db="UniProtKB">
        <authorList>
            <consortium name="RefSeq"/>
        </authorList>
    </citation>
    <scope>IDENTIFICATION</scope>
</reference>
<feature type="domain" description="Ionotropic glutamate receptor C-terminal" evidence="18">
    <location>
        <begin position="357"/>
        <end position="725"/>
    </location>
</feature>
<evidence type="ECO:0000313" key="21">
    <source>
        <dbReference type="RefSeq" id="XP_023936154.2"/>
    </source>
</evidence>
<evidence type="ECO:0000256" key="1">
    <source>
        <dbReference type="ARBA" id="ARBA00004651"/>
    </source>
</evidence>
<evidence type="ECO:0000256" key="9">
    <source>
        <dbReference type="ARBA" id="ARBA00023170"/>
    </source>
</evidence>
<evidence type="ECO:0000256" key="2">
    <source>
        <dbReference type="ARBA" id="ARBA00008685"/>
    </source>
</evidence>
<keyword evidence="12" id="KW-0407">Ion channel</keyword>
<dbReference type="KEGG" id="bany:112044508"/>
<dbReference type="OrthoDB" id="5984008at2759"/>
<dbReference type="InterPro" id="IPR028082">
    <property type="entry name" value="Peripla_BP_I"/>
</dbReference>
<keyword evidence="4" id="KW-1003">Cell membrane</keyword>
<feature type="compositionally biased region" description="Basic residues" evidence="16">
    <location>
        <begin position="843"/>
        <end position="854"/>
    </location>
</feature>
<dbReference type="GeneID" id="112044508"/>
<dbReference type="InterPro" id="IPR015683">
    <property type="entry name" value="Ionotropic_Glu_rcpt"/>
</dbReference>
<keyword evidence="10" id="KW-0325">Glycoprotein</keyword>
<dbReference type="PRINTS" id="PR00177">
    <property type="entry name" value="NMDARECEPTOR"/>
</dbReference>
<dbReference type="Gene3D" id="3.40.50.2300">
    <property type="match status" value="2"/>
</dbReference>
<name>A0A6J1MNS7_BICAN</name>
<keyword evidence="7" id="KW-0406">Ion transport</keyword>
<dbReference type="Pfam" id="PF10613">
    <property type="entry name" value="Lig_chan-Glu_bd"/>
    <property type="match status" value="1"/>
</dbReference>
<protein>
    <submittedName>
        <fullName evidence="21">Glutamate receptor ionotropic, kainate 3-like</fullName>
    </submittedName>
</protein>
<sequence>FYCFTHRILVKRKVVSSSLTRVAFRALVYQCTTVRQAAAGVDVSVGGAGGAEAAARAGLALLLPEPRPPRAGALPLQPHPHELAAAAAALCAAKQWRDAVLLHDGSAFAAPLLAPAHERLALRARRLPPPGAADALRSLLLVLKRWGAARFVVWCDAACAERVLDAAQRAGLLGARHSFLLAAPDLRAERLARYSYGGANVTALRPFDPEAPAVRRAAAAWAAEYAALVGPAEAARPAAAPPAAPLLAYDAARAAAAAAARLRLPVLAGGAGDCARGSAAFHADSLLNYVRSEEWGGAAGALSWERGARRGATLHAAELRRGGRLAAAATWSARGGLAWRARAAAAPPPGDAMANRTFAVLIAQSDPYVMRQLSAERLAGNARYEGFCVELIEQLARLLGFNYTFVEQPDGDYGTLDRATGRWSGMMRRLIEDESVHFAITDLTITAEREEAVDFTTPFMNLGISILLRKPSKPEPALLAFLLPFSGGVWLCLGLAYVGASLVLFVVGRLCPAEWQNPFPCVERPPALRNQFTLANALWFNLGAVLQQGSEIAPVAFGSRAVASVWWLFALVITSSYTANLATLLSTETPSELLRDVAELADNERGIAYGAKAGGATYKFFEQSTDELYRRMYRVMREQKMPLTNQEGIQWAREGNYAYFAESTTIEYTVERKCDVTSVGDPLDSKGYGIAMKKNSPYRHALNLALLSLQEDGVLRDMKRRWWKEMHGGGACKEPDEHDAQKLSIFNFLGLFLVLAVGCALGVLLSLADLARAAWRRPRAPSFLASLLAELRFVFRFERSSKPVRGPLSPRASPERTSPERTSPEPSASPERPSPERASPPRTPRRTSARRRSSMHAASARLARHAASPRRLSSPAPTSGER</sequence>
<keyword evidence="15" id="KW-1015">Disulfide bond</keyword>
<feature type="compositionally biased region" description="Low complexity" evidence="16">
    <location>
        <begin position="869"/>
        <end position="882"/>
    </location>
</feature>
<evidence type="ECO:0000256" key="14">
    <source>
        <dbReference type="PIRSR" id="PIRSR601508-2"/>
    </source>
</evidence>
<dbReference type="Pfam" id="PF00060">
    <property type="entry name" value="Lig_chan"/>
    <property type="match status" value="1"/>
</dbReference>
<evidence type="ECO:0000256" key="8">
    <source>
        <dbReference type="ARBA" id="ARBA00023136"/>
    </source>
</evidence>
<evidence type="ECO:0000313" key="20">
    <source>
        <dbReference type="Proteomes" id="UP001652582"/>
    </source>
</evidence>
<dbReference type="PANTHER" id="PTHR18966">
    <property type="entry name" value="IONOTROPIC GLUTAMATE RECEPTOR"/>
    <property type="match status" value="1"/>
</dbReference>
<evidence type="ECO:0000256" key="10">
    <source>
        <dbReference type="ARBA" id="ARBA00023180"/>
    </source>
</evidence>
<feature type="domain" description="Ionotropic glutamate receptor L-glutamate and glycine-binding" evidence="19">
    <location>
        <begin position="367"/>
        <end position="432"/>
    </location>
</feature>
<dbReference type="SUPFAM" id="SSF53822">
    <property type="entry name" value="Periplasmic binding protein-like I"/>
    <property type="match status" value="1"/>
</dbReference>
<feature type="site" description="Crucial to convey clamshell closure to channel opening" evidence="14">
    <location>
        <position position="594"/>
    </location>
</feature>
<dbReference type="RefSeq" id="XP_023936154.2">
    <property type="nucleotide sequence ID" value="XM_024080386.2"/>
</dbReference>
<evidence type="ECO:0000256" key="5">
    <source>
        <dbReference type="ARBA" id="ARBA00022692"/>
    </source>
</evidence>
<dbReference type="InterPro" id="IPR019594">
    <property type="entry name" value="Glu/Gly-bd"/>
</dbReference>
<feature type="compositionally biased region" description="Basic and acidic residues" evidence="16">
    <location>
        <begin position="813"/>
        <end position="823"/>
    </location>
</feature>
<evidence type="ECO:0000256" key="13">
    <source>
        <dbReference type="PIRSR" id="PIRSR601508-1"/>
    </source>
</evidence>
<evidence type="ECO:0000259" key="18">
    <source>
        <dbReference type="SMART" id="SM00079"/>
    </source>
</evidence>
<keyword evidence="9" id="KW-0675">Receptor</keyword>
<dbReference type="Proteomes" id="UP001652582">
    <property type="component" value="Chromosome 13"/>
</dbReference>
<keyword evidence="3" id="KW-0813">Transport</keyword>
<dbReference type="SUPFAM" id="SSF53850">
    <property type="entry name" value="Periplasmic binding protein-like II"/>
    <property type="match status" value="1"/>
</dbReference>
<comment type="subcellular location">
    <subcellularLocation>
        <location evidence="1">Cell membrane</location>
        <topology evidence="1">Multi-pass membrane protein</topology>
    </subcellularLocation>
</comment>
<evidence type="ECO:0000256" key="11">
    <source>
        <dbReference type="ARBA" id="ARBA00023286"/>
    </source>
</evidence>
<keyword evidence="5 17" id="KW-0812">Transmembrane</keyword>
<dbReference type="AlphaFoldDB" id="A0A6J1MNS7"/>
<evidence type="ECO:0000256" key="15">
    <source>
        <dbReference type="PIRSR" id="PIRSR601508-3"/>
    </source>
</evidence>
<organism evidence="20 21">
    <name type="scientific">Bicyclus anynana</name>
    <name type="common">Squinting bush brown butterfly</name>
    <dbReference type="NCBI Taxonomy" id="110368"/>
    <lineage>
        <taxon>Eukaryota</taxon>
        <taxon>Metazoa</taxon>
        <taxon>Ecdysozoa</taxon>
        <taxon>Arthropoda</taxon>
        <taxon>Hexapoda</taxon>
        <taxon>Insecta</taxon>
        <taxon>Pterygota</taxon>
        <taxon>Neoptera</taxon>
        <taxon>Endopterygota</taxon>
        <taxon>Lepidoptera</taxon>
        <taxon>Glossata</taxon>
        <taxon>Ditrysia</taxon>
        <taxon>Papilionoidea</taxon>
        <taxon>Nymphalidae</taxon>
        <taxon>Satyrinae</taxon>
        <taxon>Satyrini</taxon>
        <taxon>Mycalesina</taxon>
        <taxon>Bicyclus</taxon>
    </lineage>
</organism>
<feature type="binding site" evidence="13">
    <location>
        <position position="449"/>
    </location>
    <ligand>
        <name>L-glutamate</name>
        <dbReference type="ChEBI" id="CHEBI:29985"/>
    </ligand>
</feature>
<dbReference type="SMART" id="SM00079">
    <property type="entry name" value="PBPe"/>
    <property type="match status" value="1"/>
</dbReference>
<keyword evidence="8 17" id="KW-0472">Membrane</keyword>
<evidence type="ECO:0000256" key="3">
    <source>
        <dbReference type="ARBA" id="ARBA00022448"/>
    </source>
</evidence>
<feature type="disulfide bond" evidence="15">
    <location>
        <begin position="674"/>
        <end position="732"/>
    </location>
</feature>
<feature type="transmembrane region" description="Helical" evidence="17">
    <location>
        <begin position="565"/>
        <end position="585"/>
    </location>
</feature>